<dbReference type="Proteomes" id="UP000321805">
    <property type="component" value="Chromosome"/>
</dbReference>
<keyword evidence="1" id="KW-0472">Membrane</keyword>
<feature type="transmembrane region" description="Helical" evidence="1">
    <location>
        <begin position="12"/>
        <end position="30"/>
    </location>
</feature>
<dbReference type="Pfam" id="PF01569">
    <property type="entry name" value="PAP2"/>
    <property type="match status" value="1"/>
</dbReference>
<dbReference type="CDD" id="cd01610">
    <property type="entry name" value="PAP2_like"/>
    <property type="match status" value="1"/>
</dbReference>
<name>A0A5B8U6Q8_9ACTN</name>
<sequence>MPETTGFSQRTIRALLGLVVLGLAGAAIILNLPSGPSGPLGGQPMPTLFAKARLGLIDRLATAPKARADIAFSRWVRAHPARDDAGFSRYVLATVGGPPSGAVQHDELLALHRIDAARTPAGVAAATWLEAHGKKDVWKLFDKQYGAFVAKPEAKQSAAVFKATYKLGNLLAAQGKAHFGRPSPYIADPSLHALNQQRFVKKFSYPAKHAVLSFALSSVLSHYEPERAGEYRWMTDEVAFSRLYAGGHYPSDIVAGAYIGTLVALYELHFASTT</sequence>
<proteinExistence type="predicted"/>
<dbReference type="Gene3D" id="1.20.144.10">
    <property type="entry name" value="Phosphatidic acid phosphatase type 2/haloperoxidase"/>
    <property type="match status" value="1"/>
</dbReference>
<dbReference type="SUPFAM" id="SSF48317">
    <property type="entry name" value="Acid phosphatase/Vanadium-dependent haloperoxidase"/>
    <property type="match status" value="1"/>
</dbReference>
<dbReference type="InterPro" id="IPR036938">
    <property type="entry name" value="PAP2/HPO_sf"/>
</dbReference>
<evidence type="ECO:0000313" key="4">
    <source>
        <dbReference type="Proteomes" id="UP000321805"/>
    </source>
</evidence>
<reference evidence="3 4" key="1">
    <citation type="journal article" date="2018" name="J. Microbiol.">
        <title>Baekduia soli gen. nov., sp. nov., a novel bacterium isolated from the soil of Baekdu Mountain and proposal of a novel family name, Baekduiaceae fam. nov.</title>
        <authorList>
            <person name="An D.S."/>
            <person name="Siddiqi M.Z."/>
            <person name="Kim K.H."/>
            <person name="Yu H.S."/>
            <person name="Im W.T."/>
        </authorList>
    </citation>
    <scope>NUCLEOTIDE SEQUENCE [LARGE SCALE GENOMIC DNA]</scope>
    <source>
        <strain evidence="3 4">BR7-21</strain>
    </source>
</reference>
<dbReference type="OrthoDB" id="3820363at2"/>
<protein>
    <submittedName>
        <fullName evidence="3">Phosphatase PAP2 family protein</fullName>
    </submittedName>
</protein>
<keyword evidence="1" id="KW-0812">Transmembrane</keyword>
<feature type="domain" description="Phosphatidic acid phosphatase type 2/haloperoxidase" evidence="2">
    <location>
        <begin position="159"/>
        <end position="268"/>
    </location>
</feature>
<evidence type="ECO:0000259" key="2">
    <source>
        <dbReference type="SMART" id="SM00014"/>
    </source>
</evidence>
<dbReference type="InterPro" id="IPR000326">
    <property type="entry name" value="PAP2/HPO"/>
</dbReference>
<dbReference type="AlphaFoldDB" id="A0A5B8U6Q8"/>
<keyword evidence="1" id="KW-1133">Transmembrane helix</keyword>
<evidence type="ECO:0000256" key="1">
    <source>
        <dbReference type="SAM" id="Phobius"/>
    </source>
</evidence>
<accession>A0A5B8U6Q8</accession>
<dbReference type="SMART" id="SM00014">
    <property type="entry name" value="acidPPc"/>
    <property type="match status" value="1"/>
</dbReference>
<evidence type="ECO:0000313" key="3">
    <source>
        <dbReference type="EMBL" id="QEC48776.1"/>
    </source>
</evidence>
<dbReference type="KEGG" id="bsol:FSW04_15145"/>
<keyword evidence="4" id="KW-1185">Reference proteome</keyword>
<organism evidence="3 4">
    <name type="scientific">Baekduia soli</name>
    <dbReference type="NCBI Taxonomy" id="496014"/>
    <lineage>
        <taxon>Bacteria</taxon>
        <taxon>Bacillati</taxon>
        <taxon>Actinomycetota</taxon>
        <taxon>Thermoleophilia</taxon>
        <taxon>Solirubrobacterales</taxon>
        <taxon>Baekduiaceae</taxon>
        <taxon>Baekduia</taxon>
    </lineage>
</organism>
<dbReference type="EMBL" id="CP042430">
    <property type="protein sequence ID" value="QEC48776.1"/>
    <property type="molecule type" value="Genomic_DNA"/>
</dbReference>
<dbReference type="RefSeq" id="WP_146920692.1">
    <property type="nucleotide sequence ID" value="NZ_CP042430.1"/>
</dbReference>
<gene>
    <name evidence="3" type="ORF">FSW04_15145</name>
</gene>